<dbReference type="Gene3D" id="1.10.287.130">
    <property type="match status" value="1"/>
</dbReference>
<dbReference type="Pfam" id="PF00512">
    <property type="entry name" value="HisKA"/>
    <property type="match status" value="1"/>
</dbReference>
<dbReference type="SMART" id="SM00448">
    <property type="entry name" value="REC"/>
    <property type="match status" value="1"/>
</dbReference>
<accession>A0A7I4FRZ5</accession>
<feature type="region of interest" description="Disordered" evidence="8">
    <location>
        <begin position="1281"/>
        <end position="1325"/>
    </location>
</feature>
<dbReference type="SUPFAM" id="SSF47384">
    <property type="entry name" value="Homodimeric domain of signal transducing histidine kinase"/>
    <property type="match status" value="1"/>
</dbReference>
<dbReference type="PANTHER" id="PTHR43711">
    <property type="entry name" value="TWO-COMPONENT HISTIDINE KINASE"/>
    <property type="match status" value="1"/>
</dbReference>
<dbReference type="Pfam" id="PF02518">
    <property type="entry name" value="HATPase_c"/>
    <property type="match status" value="1"/>
</dbReference>
<dbReference type="SUPFAM" id="SSF52172">
    <property type="entry name" value="CheY-like"/>
    <property type="match status" value="1"/>
</dbReference>
<dbReference type="InterPro" id="IPR001789">
    <property type="entry name" value="Sig_transdc_resp-reg_receiver"/>
</dbReference>
<dbReference type="Gramene" id="Pp3c6_20120V3.2">
    <property type="protein sequence ID" value="Pp3c6_20120V3.2"/>
    <property type="gene ID" value="Pp3c6_20120"/>
</dbReference>
<dbReference type="Gene3D" id="3.30.565.10">
    <property type="entry name" value="Histidine kinase-like ATPase, C-terminal domain"/>
    <property type="match status" value="1"/>
</dbReference>
<keyword evidence="9" id="KW-0812">Transmembrane</keyword>
<dbReference type="Pfam" id="PF00072">
    <property type="entry name" value="Response_reg"/>
    <property type="match status" value="1"/>
</dbReference>
<dbReference type="CDD" id="cd00082">
    <property type="entry name" value="HisKA"/>
    <property type="match status" value="1"/>
</dbReference>
<dbReference type="FunFam" id="1.10.287.130:FF:000025">
    <property type="entry name" value="Histidine kinase 1-like protein"/>
    <property type="match status" value="1"/>
</dbReference>
<dbReference type="RefSeq" id="XP_024378666.1">
    <property type="nucleotide sequence ID" value="XM_024522898.2"/>
</dbReference>
<feature type="domain" description="Histidine kinase" evidence="10">
    <location>
        <begin position="550"/>
        <end position="806"/>
    </location>
</feature>
<keyword evidence="13" id="KW-1185">Reference proteome</keyword>
<dbReference type="CDD" id="cd17546">
    <property type="entry name" value="REC_hyHK_CKI1_RcsC-like"/>
    <property type="match status" value="1"/>
</dbReference>
<reference evidence="12 13" key="1">
    <citation type="journal article" date="2008" name="Science">
        <title>The Physcomitrella genome reveals evolutionary insights into the conquest of land by plants.</title>
        <authorList>
            <person name="Rensing S."/>
            <person name="Lang D."/>
            <person name="Zimmer A."/>
            <person name="Terry A."/>
            <person name="Salamov A."/>
            <person name="Shapiro H."/>
            <person name="Nishiyama T."/>
            <person name="Perroud P.-F."/>
            <person name="Lindquist E."/>
            <person name="Kamisugi Y."/>
            <person name="Tanahashi T."/>
            <person name="Sakakibara K."/>
            <person name="Fujita T."/>
            <person name="Oishi K."/>
            <person name="Shin-I T."/>
            <person name="Kuroki Y."/>
            <person name="Toyoda A."/>
            <person name="Suzuki Y."/>
            <person name="Hashimoto A."/>
            <person name="Yamaguchi K."/>
            <person name="Sugano A."/>
            <person name="Kohara Y."/>
            <person name="Fujiyama A."/>
            <person name="Anterola A."/>
            <person name="Aoki S."/>
            <person name="Ashton N."/>
            <person name="Barbazuk W.B."/>
            <person name="Barker E."/>
            <person name="Bennetzen J."/>
            <person name="Bezanilla M."/>
            <person name="Blankenship R."/>
            <person name="Cho S.H."/>
            <person name="Dutcher S."/>
            <person name="Estelle M."/>
            <person name="Fawcett J.A."/>
            <person name="Gundlach H."/>
            <person name="Hanada K."/>
            <person name="Heyl A."/>
            <person name="Hicks K.A."/>
            <person name="Hugh J."/>
            <person name="Lohr M."/>
            <person name="Mayer K."/>
            <person name="Melkozernov A."/>
            <person name="Murata T."/>
            <person name="Nelson D."/>
            <person name="Pils B."/>
            <person name="Prigge M."/>
            <person name="Reiss B."/>
            <person name="Renner T."/>
            <person name="Rombauts S."/>
            <person name="Rushton P."/>
            <person name="Sanderfoot A."/>
            <person name="Schween G."/>
            <person name="Shiu S.-H."/>
            <person name="Stueber K."/>
            <person name="Theodoulou F.L."/>
            <person name="Tu H."/>
            <person name="Van de Peer Y."/>
            <person name="Verrier P.J."/>
            <person name="Waters E."/>
            <person name="Wood A."/>
            <person name="Yang L."/>
            <person name="Cove D."/>
            <person name="Cuming A."/>
            <person name="Hasebe M."/>
            <person name="Lucas S."/>
            <person name="Mishler D.B."/>
            <person name="Reski R."/>
            <person name="Grigoriev I."/>
            <person name="Quatrano R.S."/>
            <person name="Boore J.L."/>
        </authorList>
    </citation>
    <scope>NUCLEOTIDE SEQUENCE [LARGE SCALE GENOMIC DNA]</scope>
    <source>
        <strain evidence="12 13">cv. Gransden 2004</strain>
    </source>
</reference>
<dbReference type="PRINTS" id="PR00344">
    <property type="entry name" value="BCTRLSENSOR"/>
</dbReference>
<dbReference type="Gramene" id="Pp3c6_20120V3.10">
    <property type="protein sequence ID" value="Pp3c6_20120V3.10"/>
    <property type="gene ID" value="Pp3c6_20120"/>
</dbReference>
<evidence type="ECO:0000256" key="8">
    <source>
        <dbReference type="SAM" id="MobiDB-lite"/>
    </source>
</evidence>
<evidence type="ECO:0000259" key="10">
    <source>
        <dbReference type="PROSITE" id="PS50109"/>
    </source>
</evidence>
<dbReference type="PROSITE" id="PS50110">
    <property type="entry name" value="RESPONSE_REGULATORY"/>
    <property type="match status" value="1"/>
</dbReference>
<dbReference type="EMBL" id="ABEU02000006">
    <property type="status" value="NOT_ANNOTATED_CDS"/>
    <property type="molecule type" value="Genomic_DNA"/>
</dbReference>
<evidence type="ECO:0000256" key="6">
    <source>
        <dbReference type="ARBA" id="ARBA00023012"/>
    </source>
</evidence>
<dbReference type="InterPro" id="IPR004358">
    <property type="entry name" value="Sig_transdc_His_kin-like_C"/>
</dbReference>
<feature type="domain" description="Response regulatory" evidence="11">
    <location>
        <begin position="1336"/>
        <end position="1473"/>
    </location>
</feature>
<evidence type="ECO:0000256" key="7">
    <source>
        <dbReference type="PROSITE-ProRule" id="PRU00169"/>
    </source>
</evidence>
<keyword evidence="5" id="KW-0418">Kinase</keyword>
<evidence type="ECO:0000256" key="3">
    <source>
        <dbReference type="ARBA" id="ARBA00022553"/>
    </source>
</evidence>
<dbReference type="InterPro" id="IPR003661">
    <property type="entry name" value="HisK_dim/P_dom"/>
</dbReference>
<dbReference type="InterPro" id="IPR003594">
    <property type="entry name" value="HATPase_dom"/>
</dbReference>
<dbReference type="InterPro" id="IPR005467">
    <property type="entry name" value="His_kinase_dom"/>
</dbReference>
<dbReference type="Proteomes" id="UP000006727">
    <property type="component" value="Chromosome 6"/>
</dbReference>
<name>A0A7I4FRZ5_PHYPA</name>
<feature type="compositionally biased region" description="Polar residues" evidence="8">
    <location>
        <begin position="1211"/>
        <end position="1231"/>
    </location>
</feature>
<reference evidence="12" key="3">
    <citation type="submission" date="2020-12" db="UniProtKB">
        <authorList>
            <consortium name="EnsemblPlants"/>
        </authorList>
    </citation>
    <scope>IDENTIFICATION</scope>
</reference>
<feature type="compositionally biased region" description="Pro residues" evidence="8">
    <location>
        <begin position="1286"/>
        <end position="1299"/>
    </location>
</feature>
<evidence type="ECO:0000313" key="12">
    <source>
        <dbReference type="EnsemblPlants" id="Pp3c6_20120V3.2"/>
    </source>
</evidence>
<evidence type="ECO:0000256" key="1">
    <source>
        <dbReference type="ARBA" id="ARBA00000085"/>
    </source>
</evidence>
<protein>
    <recommendedName>
        <fullName evidence="2">histidine kinase</fullName>
        <ecNumber evidence="2">2.7.13.3</ecNumber>
    </recommendedName>
</protein>
<dbReference type="GeneID" id="112283777"/>
<keyword evidence="9" id="KW-0472">Membrane</keyword>
<dbReference type="FunCoup" id="A0A7I4FRZ5">
    <property type="interactions" value="8"/>
</dbReference>
<comment type="catalytic activity">
    <reaction evidence="1">
        <text>ATP + protein L-histidine = ADP + protein N-phospho-L-histidine.</text>
        <dbReference type="EC" id="2.7.13.3"/>
    </reaction>
</comment>
<dbReference type="Gene3D" id="3.30.450.20">
    <property type="entry name" value="PAS domain"/>
    <property type="match status" value="1"/>
</dbReference>
<keyword evidence="9" id="KW-1133">Transmembrane helix</keyword>
<dbReference type="SMART" id="SM00387">
    <property type="entry name" value="HATPase_c"/>
    <property type="match status" value="1"/>
</dbReference>
<reference evidence="12 13" key="2">
    <citation type="journal article" date="2018" name="Plant J.">
        <title>The Physcomitrella patens chromosome-scale assembly reveals moss genome structure and evolution.</title>
        <authorList>
            <person name="Lang D."/>
            <person name="Ullrich K.K."/>
            <person name="Murat F."/>
            <person name="Fuchs J."/>
            <person name="Jenkins J."/>
            <person name="Haas F.B."/>
            <person name="Piednoel M."/>
            <person name="Gundlach H."/>
            <person name="Van Bel M."/>
            <person name="Meyberg R."/>
            <person name="Vives C."/>
            <person name="Morata J."/>
            <person name="Symeonidi A."/>
            <person name="Hiss M."/>
            <person name="Muchero W."/>
            <person name="Kamisugi Y."/>
            <person name="Saleh O."/>
            <person name="Blanc G."/>
            <person name="Decker E.L."/>
            <person name="van Gessel N."/>
            <person name="Grimwood J."/>
            <person name="Hayes R.D."/>
            <person name="Graham S.W."/>
            <person name="Gunter L.E."/>
            <person name="McDaniel S.F."/>
            <person name="Hoernstein S.N.W."/>
            <person name="Larsson A."/>
            <person name="Li F.W."/>
            <person name="Perroud P.F."/>
            <person name="Phillips J."/>
            <person name="Ranjan P."/>
            <person name="Rokshar D.S."/>
            <person name="Rothfels C.J."/>
            <person name="Schneider L."/>
            <person name="Shu S."/>
            <person name="Stevenson D.W."/>
            <person name="Thummler F."/>
            <person name="Tillich M."/>
            <person name="Villarreal Aguilar J.C."/>
            <person name="Widiez T."/>
            <person name="Wong G.K."/>
            <person name="Wymore A."/>
            <person name="Zhang Y."/>
            <person name="Zimmer A.D."/>
            <person name="Quatrano R.S."/>
            <person name="Mayer K.F.X."/>
            <person name="Goodstein D."/>
            <person name="Casacuberta J.M."/>
            <person name="Vandepoele K."/>
            <person name="Reski R."/>
            <person name="Cuming A.C."/>
            <person name="Tuskan G.A."/>
            <person name="Maumus F."/>
            <person name="Salse J."/>
            <person name="Schmutz J."/>
            <person name="Rensing S.A."/>
        </authorList>
    </citation>
    <scope>NUCLEOTIDE SEQUENCE [LARGE SCALE GENOMIC DNA]</scope>
    <source>
        <strain evidence="12 13">cv. Gransden 2004</strain>
    </source>
</reference>
<dbReference type="GO" id="GO:0000155">
    <property type="term" value="F:phosphorelay sensor kinase activity"/>
    <property type="evidence" value="ECO:0007669"/>
    <property type="project" value="InterPro"/>
</dbReference>
<dbReference type="InterPro" id="IPR050736">
    <property type="entry name" value="Sensor_HK_Regulatory"/>
</dbReference>
<dbReference type="SMART" id="SM00388">
    <property type="entry name" value="HisKA"/>
    <property type="match status" value="1"/>
</dbReference>
<dbReference type="Gene3D" id="3.40.50.2300">
    <property type="match status" value="1"/>
</dbReference>
<dbReference type="EnsemblPlants" id="Pp3c6_20120V3.10">
    <property type="protein sequence ID" value="Pp3c6_20120V3.10"/>
    <property type="gene ID" value="Pp3c6_20120"/>
</dbReference>
<dbReference type="EnsemblPlants" id="Pp3c6_20120V3.2">
    <property type="protein sequence ID" value="Pp3c6_20120V3.2"/>
    <property type="gene ID" value="Pp3c6_20120"/>
</dbReference>
<organism evidence="12 13">
    <name type="scientific">Physcomitrium patens</name>
    <name type="common">Spreading-leaved earth moss</name>
    <name type="synonym">Physcomitrella patens</name>
    <dbReference type="NCBI Taxonomy" id="3218"/>
    <lineage>
        <taxon>Eukaryota</taxon>
        <taxon>Viridiplantae</taxon>
        <taxon>Streptophyta</taxon>
        <taxon>Embryophyta</taxon>
        <taxon>Bryophyta</taxon>
        <taxon>Bryophytina</taxon>
        <taxon>Bryopsida</taxon>
        <taxon>Funariidae</taxon>
        <taxon>Funariales</taxon>
        <taxon>Funariaceae</taxon>
        <taxon>Physcomitrium</taxon>
    </lineage>
</organism>
<keyword evidence="6" id="KW-0902">Two-component regulatory system</keyword>
<feature type="modified residue" description="4-aspartylphosphate" evidence="7">
    <location>
        <position position="1404"/>
    </location>
</feature>
<feature type="transmembrane region" description="Helical" evidence="9">
    <location>
        <begin position="492"/>
        <end position="513"/>
    </location>
</feature>
<feature type="transmembrane region" description="Helical" evidence="9">
    <location>
        <begin position="103"/>
        <end position="132"/>
    </location>
</feature>
<gene>
    <name evidence="12" type="primary">LOC112283777</name>
</gene>
<keyword evidence="3 7" id="KW-0597">Phosphoprotein</keyword>
<feature type="region of interest" description="Disordered" evidence="8">
    <location>
        <begin position="1073"/>
        <end position="1092"/>
    </location>
</feature>
<dbReference type="SUPFAM" id="SSF55874">
    <property type="entry name" value="ATPase domain of HSP90 chaperone/DNA topoisomerase II/histidine kinase"/>
    <property type="match status" value="1"/>
</dbReference>
<proteinExistence type="predicted"/>
<evidence type="ECO:0000259" key="11">
    <source>
        <dbReference type="PROSITE" id="PS50110"/>
    </source>
</evidence>
<dbReference type="PANTHER" id="PTHR43711:SF1">
    <property type="entry name" value="HISTIDINE KINASE 1"/>
    <property type="match status" value="1"/>
</dbReference>
<dbReference type="InterPro" id="IPR011006">
    <property type="entry name" value="CheY-like_superfamily"/>
</dbReference>
<dbReference type="PROSITE" id="PS50109">
    <property type="entry name" value="HIS_KIN"/>
    <property type="match status" value="1"/>
</dbReference>
<evidence type="ECO:0000256" key="5">
    <source>
        <dbReference type="ARBA" id="ARBA00022777"/>
    </source>
</evidence>
<evidence type="ECO:0000256" key="9">
    <source>
        <dbReference type="SAM" id="Phobius"/>
    </source>
</evidence>
<sequence>MSSEQHLAPTSCVPAVRAERFCAVVLDAPFYLEKLKGEHESPAKDTPENICASSMWGSMTKWFTVLSHCYDRCRGGRLSPPRAFDPENEQQDNGFRRSHRRRYYYSMFSVRLAIMIMLAVLIALLTILTWHFTTVYTTRSIKNLAYGLRTELLNRPIARMWNLLNNTVEATLSQVQLSQFVVGQYTLPMDAATQVQVHRSMRNATWAIFASRKSAKSIIVAYRNGQLQAFDRDSTTNNTIYVYTNASAGDPLGGVDLLSPSPAAAPLTDAPVTTWPDGPVNTSNITWYTETVNSYTGGSSSPPNVTQSYDLSKSIDDVLFLRNTEVTWRVTVSEFEDTPLLSSAAPIRHQGSDMIVAVTGITTALSSISQFLRELTSTHSGYLYLTTSKGQLLAASTNSSMINTSGPIRTLVMANESSDAVIKAGAQWLNERYGFEGLVQTVVHAENVVLEGKRYYIDTFCLSLPRLKMVGVIIIPRTYVMGEVDRRGKATLAILIAISSCILLVGCVFIIFFTSGVSTEMKLRAELIKHLDARRRAEASSNYKSQFLANMSHELRTPMAAVIGLLDILLSDDCLSSEQVNMVSQIRRCSTALLRLLNNILDISKVESGKLVLEAADFDLNRELEGLVDMFSVQCVDHDIEIVLDLADDMPRMVRGDSARTVQIFANLIANSVKFTSSGHVILRGWSGSTNMSANAMRSGLLFGTNDMWEPNWQGDVTGGTNNQDLGKFLLWFEVEDTGCGIDSSKWEAVFDSFVQADPSTTRTYGGTGLGLCIVRSLVRKMGGDIKIVKKEGPGTLLRLYLVVGQPVDSEPEMPRMSVPFELENAKVLLAMKGDVGRGILAQWMHYRGLHVYEASEWDEAVQVLEDLLTDEHSGSWGNGTDEGEFVSPEAKYRKSGRSIGASRDAKEIPDDEVSLVLSGNPEQWEMQNFKSLAVLDSELIPWSENSKQVESMLDVLDEFRDRGILISWLFTHDTPNALKTQLRRRGYSITANQPLYKSKLLQLLTSMLGCIERGSSRHSIFDLQASPVMSNGHRNSGYFDDIKSAAIDRYELEKQQSQVQSKLGLSGSSKSLPKVLEDLPSKDLGGTDQGSKRFSVIERKPGNSVNNNPSGAQGFLPLTHEHVKLESIILSNYGPSGNPISVPVSSNIDATGGSSELPETPLLSANADSPSILPMSNFRGDGSDGHHVVHISPSMSLLSNQSHSEASKPQDASNWSNQDATKTQALVTHSNETKEPSIRGNGDPPGIGVPRTLHELEDRTRERDLKNVHKNETVLHAVSNQIESPGPPPPPQVSPSPNPVVSRPASDAKPSTRSVPARKASANRLGPSNALAGIRILLAEDTPVLAKVATIMLEKMGARVVAVGDGLQAVETIGRSREAQNVAETGESTTPPTVDKFDLVLMDCQMPRMDGYEATKAIRKAEEGKDWHLPVVALTAHAMSSDEAKCLQVGMDAYLTKPIDSKLMVSTILGLTKKGTG</sequence>
<evidence type="ECO:0000313" key="13">
    <source>
        <dbReference type="Proteomes" id="UP000006727"/>
    </source>
</evidence>
<keyword evidence="4" id="KW-0808">Transferase</keyword>
<dbReference type="InterPro" id="IPR036890">
    <property type="entry name" value="HATPase_C_sf"/>
</dbReference>
<evidence type="ECO:0000256" key="4">
    <source>
        <dbReference type="ARBA" id="ARBA00022679"/>
    </source>
</evidence>
<feature type="region of interest" description="Disordered" evidence="8">
    <location>
        <begin position="1198"/>
        <end position="1252"/>
    </location>
</feature>
<dbReference type="EC" id="2.7.13.3" evidence="2"/>
<evidence type="ECO:0000256" key="2">
    <source>
        <dbReference type="ARBA" id="ARBA00012438"/>
    </source>
</evidence>
<dbReference type="InterPro" id="IPR036097">
    <property type="entry name" value="HisK_dim/P_sf"/>
</dbReference>